<evidence type="ECO:0000313" key="1">
    <source>
        <dbReference type="EMBL" id="TDQ39949.1"/>
    </source>
</evidence>
<gene>
    <name evidence="1" type="ORF">DFQ45_10181</name>
</gene>
<accession>A0A4R6U5N8</accession>
<name>A0A4R6U5N8_9GAMM</name>
<organism evidence="1 2">
    <name type="scientific">Thiopseudomonas denitrificans</name>
    <dbReference type="NCBI Taxonomy" id="1501432"/>
    <lineage>
        <taxon>Bacteria</taxon>
        <taxon>Pseudomonadati</taxon>
        <taxon>Pseudomonadota</taxon>
        <taxon>Gammaproteobacteria</taxon>
        <taxon>Pseudomonadales</taxon>
        <taxon>Pseudomonadaceae</taxon>
        <taxon>Thiopseudomonas</taxon>
    </lineage>
</organism>
<protein>
    <submittedName>
        <fullName evidence="1">Uncharacterized protein</fullName>
    </submittedName>
</protein>
<proteinExistence type="predicted"/>
<reference evidence="1 2" key="1">
    <citation type="submission" date="2019-03" db="EMBL/GenBank/DDBJ databases">
        <title>Genomic Encyclopedia of Type Strains, Phase IV (KMG-IV): sequencing the most valuable type-strain genomes for metagenomic binning, comparative biology and taxonomic classification.</title>
        <authorList>
            <person name="Goeker M."/>
        </authorList>
    </citation>
    <scope>NUCLEOTIDE SEQUENCE [LARGE SCALE GENOMIC DNA]</scope>
    <source>
        <strain evidence="1 2">DSM 28679</strain>
    </source>
</reference>
<evidence type="ECO:0000313" key="2">
    <source>
        <dbReference type="Proteomes" id="UP000294575"/>
    </source>
</evidence>
<dbReference type="AlphaFoldDB" id="A0A4R6U5N8"/>
<dbReference type="Proteomes" id="UP000294575">
    <property type="component" value="Unassembled WGS sequence"/>
</dbReference>
<sequence>MDSWTYSPEQTTAFIDRWQQGQHPRRQRLLCANKFAPTGV</sequence>
<keyword evidence="2" id="KW-1185">Reference proteome</keyword>
<dbReference type="EMBL" id="SNYK01000001">
    <property type="protein sequence ID" value="TDQ39949.1"/>
    <property type="molecule type" value="Genomic_DNA"/>
</dbReference>
<comment type="caution">
    <text evidence="1">The sequence shown here is derived from an EMBL/GenBank/DDBJ whole genome shotgun (WGS) entry which is preliminary data.</text>
</comment>